<proteinExistence type="predicted"/>
<reference evidence="1 2" key="1">
    <citation type="submission" date="2019-02" db="EMBL/GenBank/DDBJ databases">
        <title>Genomic Encyclopedia of Type Strains, Phase IV (KMG-IV): sequencing the most valuable type-strain genomes for metagenomic binning, comparative biology and taxonomic classification.</title>
        <authorList>
            <person name="Goeker M."/>
        </authorList>
    </citation>
    <scope>NUCLEOTIDE SEQUENCE [LARGE SCALE GENOMIC DNA]</scope>
    <source>
        <strain evidence="1 2">K24</strain>
    </source>
</reference>
<dbReference type="RefSeq" id="WP_165404634.1">
    <property type="nucleotide sequence ID" value="NZ_SGXC01000002.1"/>
</dbReference>
<dbReference type="Proteomes" id="UP000292445">
    <property type="component" value="Unassembled WGS sequence"/>
</dbReference>
<dbReference type="AlphaFoldDB" id="A0A4V2F314"/>
<accession>A0A4V2F314</accession>
<keyword evidence="2" id="KW-1185">Reference proteome</keyword>
<evidence type="ECO:0000313" key="1">
    <source>
        <dbReference type="EMBL" id="RZS80804.1"/>
    </source>
</evidence>
<evidence type="ECO:0000313" key="2">
    <source>
        <dbReference type="Proteomes" id="UP000292445"/>
    </source>
</evidence>
<gene>
    <name evidence="1" type="ORF">EV675_3417</name>
</gene>
<protein>
    <submittedName>
        <fullName evidence="1">Uncharacterized protein</fullName>
    </submittedName>
</protein>
<sequence>MLVYDARGPMDRPVHFVLLTWRAEGVTRIQDYLFAPYVMETADWVRLDSIS</sequence>
<dbReference type="EMBL" id="SGXC01000002">
    <property type="protein sequence ID" value="RZS80804.1"/>
    <property type="molecule type" value="Genomic_DNA"/>
</dbReference>
<name>A0A4V2F314_9BURK</name>
<organism evidence="1 2">
    <name type="scientific">Pigmentiphaga kullae</name>
    <dbReference type="NCBI Taxonomy" id="151784"/>
    <lineage>
        <taxon>Bacteria</taxon>
        <taxon>Pseudomonadati</taxon>
        <taxon>Pseudomonadota</taxon>
        <taxon>Betaproteobacteria</taxon>
        <taxon>Burkholderiales</taxon>
        <taxon>Alcaligenaceae</taxon>
        <taxon>Pigmentiphaga</taxon>
    </lineage>
</organism>
<comment type="caution">
    <text evidence="1">The sequence shown here is derived from an EMBL/GenBank/DDBJ whole genome shotgun (WGS) entry which is preliminary data.</text>
</comment>